<dbReference type="SMART" id="SM00421">
    <property type="entry name" value="HTH_LUXR"/>
    <property type="match status" value="1"/>
</dbReference>
<dbReference type="PROSITE" id="PS50043">
    <property type="entry name" value="HTH_LUXR_2"/>
    <property type="match status" value="1"/>
</dbReference>
<name>A0A5Q0H213_SACSY</name>
<dbReference type="GO" id="GO:0006355">
    <property type="term" value="P:regulation of DNA-templated transcription"/>
    <property type="evidence" value="ECO:0007669"/>
    <property type="project" value="InterPro"/>
</dbReference>
<dbReference type="InterPro" id="IPR036388">
    <property type="entry name" value="WH-like_DNA-bd_sf"/>
</dbReference>
<accession>A0A5Q0H213</accession>
<feature type="domain" description="HTH luxR-type" evidence="1">
    <location>
        <begin position="748"/>
        <end position="813"/>
    </location>
</feature>
<dbReference type="PANTHER" id="PTHR47691:SF3">
    <property type="entry name" value="HTH-TYPE TRANSCRIPTIONAL REGULATOR RV0890C-RELATED"/>
    <property type="match status" value="1"/>
</dbReference>
<dbReference type="InterPro" id="IPR011990">
    <property type="entry name" value="TPR-like_helical_dom_sf"/>
</dbReference>
<dbReference type="Gene3D" id="1.10.10.10">
    <property type="entry name" value="Winged helix-like DNA-binding domain superfamily/Winged helix DNA-binding domain"/>
    <property type="match status" value="1"/>
</dbReference>
<dbReference type="CDD" id="cd06170">
    <property type="entry name" value="LuxR_C_like"/>
    <property type="match status" value="1"/>
</dbReference>
<dbReference type="SMART" id="SM00382">
    <property type="entry name" value="AAA"/>
    <property type="match status" value="1"/>
</dbReference>
<sequence length="814" mass="85575">MSQPAVYCVVCSTRFAAGPGTAARAGAVPRYCSAACRQRAYRRRLAERRAPPHPVPLGARPAPSLPVHLDGFVGRAAELRHLRTLVHRPLVTLVGPPGVGKSRLAARFAELEVRSHPGGVHWAHLDPAAGAADVLAEVARAAGCPGADEEALAAELAARRGHCLLVLDDGDAVVDECAALVRRLLAAAPPLRVLVACRESLRVPGELVVSLGPLSLPGPGDDTDQRALLRADAVQLFVERASAYHPEFALNDGNGRAVAALCREVAGLPLLIELAARRVGILPAVDLLARLHSPSRVLTVGSRTAGRRHSGFRAAFEVSTRALDPDELAAFRRLSVLSGRFDLDSAAAVCEGGPAERHGTLDVLSRLQAKSLLVAGGGTADDLPLRQLTPVRRYAMELLEEAGELEQTWDRLVAWLVERVQPVFGAVVTPYPVVRWLAGLHGCVLGAAEWTALRHDPRTAVLAVALARTRQVLGTSPRADHVANDALRGSAPPRVRALLLAEMAVAKRVAGNLNEAVSLATQAVSPAARAESGEDAAVRAQALLVLATCLRDRDDLGGAAARGESALELAESHGQPAGVAHCLTELAVTRLLARSPTEAAALVGRALAVVDEVDPLTATGALCTAADVALAWEELDVAEEHAVAAVRRSPPVAAVLHRGVARLAAVALRRGDADRGLRLAASARALRERVPGLDRSPLDKRVDEVVGRAPARHDLALVKAVDVVARRLSVEQVRDHALGGAWLSAGPDQPAGSMFSARQRTIALLVAEGLTNSQIANRIGVSARTVAGQLARLRAGLELQSRAQVAAWARTALL</sequence>
<dbReference type="AlphaFoldDB" id="A0A5Q0H213"/>
<protein>
    <recommendedName>
        <fullName evidence="1">HTH luxR-type domain-containing protein</fullName>
    </recommendedName>
</protein>
<dbReference type="InterPro" id="IPR027417">
    <property type="entry name" value="P-loop_NTPase"/>
</dbReference>
<dbReference type="PANTHER" id="PTHR47691">
    <property type="entry name" value="REGULATOR-RELATED"/>
    <property type="match status" value="1"/>
</dbReference>
<dbReference type="Proteomes" id="UP000325787">
    <property type="component" value="Chromosome"/>
</dbReference>
<dbReference type="KEGG" id="ssyi:EKG83_24485"/>
<dbReference type="SUPFAM" id="SSF48452">
    <property type="entry name" value="TPR-like"/>
    <property type="match status" value="1"/>
</dbReference>
<organism evidence="2 3">
    <name type="scientific">Saccharothrix syringae</name>
    <name type="common">Nocardiopsis syringae</name>
    <dbReference type="NCBI Taxonomy" id="103733"/>
    <lineage>
        <taxon>Bacteria</taxon>
        <taxon>Bacillati</taxon>
        <taxon>Actinomycetota</taxon>
        <taxon>Actinomycetes</taxon>
        <taxon>Pseudonocardiales</taxon>
        <taxon>Pseudonocardiaceae</taxon>
        <taxon>Saccharothrix</taxon>
    </lineage>
</organism>
<dbReference type="RefSeq" id="WP_033432442.1">
    <property type="nucleotide sequence ID" value="NZ_CP034550.1"/>
</dbReference>
<evidence type="ECO:0000313" key="3">
    <source>
        <dbReference type="Proteomes" id="UP000325787"/>
    </source>
</evidence>
<evidence type="ECO:0000313" key="2">
    <source>
        <dbReference type="EMBL" id="QFZ20143.1"/>
    </source>
</evidence>
<evidence type="ECO:0000259" key="1">
    <source>
        <dbReference type="PROSITE" id="PS50043"/>
    </source>
</evidence>
<dbReference type="SUPFAM" id="SSF52540">
    <property type="entry name" value="P-loop containing nucleoside triphosphate hydrolases"/>
    <property type="match status" value="1"/>
</dbReference>
<dbReference type="InterPro" id="IPR016032">
    <property type="entry name" value="Sig_transdc_resp-reg_C-effctor"/>
</dbReference>
<dbReference type="InterPro" id="IPR003593">
    <property type="entry name" value="AAA+_ATPase"/>
</dbReference>
<dbReference type="InterPro" id="IPR041664">
    <property type="entry name" value="AAA_16"/>
</dbReference>
<reference evidence="3" key="1">
    <citation type="journal article" date="2021" name="Curr. Microbiol.">
        <title>Complete genome of nocamycin-producing strain Saccharothrix syringae NRRL B-16468 reveals the biosynthetic potential for secondary metabolites.</title>
        <authorList>
            <person name="Mo X."/>
            <person name="Yang S."/>
        </authorList>
    </citation>
    <scope>NUCLEOTIDE SEQUENCE [LARGE SCALE GENOMIC DNA]</scope>
    <source>
        <strain evidence="3">ATCC 51364 / DSM 43886 / JCM 6844 / KCTC 9398 / NBRC 14523 / NRRL B-16468 / INA 2240</strain>
    </source>
</reference>
<dbReference type="GO" id="GO:0003677">
    <property type="term" value="F:DNA binding"/>
    <property type="evidence" value="ECO:0007669"/>
    <property type="project" value="InterPro"/>
</dbReference>
<proteinExistence type="predicted"/>
<dbReference type="Pfam" id="PF00196">
    <property type="entry name" value="GerE"/>
    <property type="match status" value="1"/>
</dbReference>
<keyword evidence="3" id="KW-1185">Reference proteome</keyword>
<gene>
    <name evidence="2" type="ORF">EKG83_24485</name>
</gene>
<dbReference type="Gene3D" id="1.25.40.10">
    <property type="entry name" value="Tetratricopeptide repeat domain"/>
    <property type="match status" value="1"/>
</dbReference>
<dbReference type="EMBL" id="CP034550">
    <property type="protein sequence ID" value="QFZ20143.1"/>
    <property type="molecule type" value="Genomic_DNA"/>
</dbReference>
<dbReference type="InterPro" id="IPR000792">
    <property type="entry name" value="Tscrpt_reg_LuxR_C"/>
</dbReference>
<dbReference type="SUPFAM" id="SSF46894">
    <property type="entry name" value="C-terminal effector domain of the bipartite response regulators"/>
    <property type="match status" value="1"/>
</dbReference>
<dbReference type="Gene3D" id="3.40.50.300">
    <property type="entry name" value="P-loop containing nucleotide triphosphate hydrolases"/>
    <property type="match status" value="1"/>
</dbReference>
<dbReference type="Pfam" id="PF13191">
    <property type="entry name" value="AAA_16"/>
    <property type="match status" value="1"/>
</dbReference>
<dbReference type="OrthoDB" id="499349at2"/>